<reference evidence="11" key="1">
    <citation type="submission" date="2021-12" db="EMBL/GenBank/DDBJ databases">
        <authorList>
            <person name="Martin H S."/>
        </authorList>
    </citation>
    <scope>NUCLEOTIDE SEQUENCE</scope>
</reference>
<dbReference type="PROSITE" id="PS00134">
    <property type="entry name" value="TRYPSIN_HIS"/>
    <property type="match status" value="1"/>
</dbReference>
<dbReference type="SMART" id="SM00020">
    <property type="entry name" value="Tryp_SPc"/>
    <property type="match status" value="1"/>
</dbReference>
<proteinExistence type="predicted"/>
<gene>
    <name evidence="11" type="ORF">BINO364_LOCUS2072</name>
</gene>
<keyword evidence="7" id="KW-0865">Zymogen</keyword>
<dbReference type="Proteomes" id="UP000838878">
    <property type="component" value="Chromosome 10"/>
</dbReference>
<dbReference type="Gene3D" id="2.40.10.10">
    <property type="entry name" value="Trypsin-like serine proteases"/>
    <property type="match status" value="1"/>
</dbReference>
<evidence type="ECO:0000256" key="3">
    <source>
        <dbReference type="ARBA" id="ARBA00022670"/>
    </source>
</evidence>
<evidence type="ECO:0000256" key="9">
    <source>
        <dbReference type="SAM" id="SignalP"/>
    </source>
</evidence>
<accession>A0A8J9UK27</accession>
<dbReference type="InterPro" id="IPR051333">
    <property type="entry name" value="CLIP_Serine_Protease"/>
</dbReference>
<keyword evidence="5" id="KW-0378">Hydrolase</keyword>
<evidence type="ECO:0000256" key="2">
    <source>
        <dbReference type="ARBA" id="ARBA00022525"/>
    </source>
</evidence>
<evidence type="ECO:0000313" key="12">
    <source>
        <dbReference type="Proteomes" id="UP000838878"/>
    </source>
</evidence>
<dbReference type="InterPro" id="IPR018114">
    <property type="entry name" value="TRYPSIN_HIS"/>
</dbReference>
<dbReference type="InterPro" id="IPR009003">
    <property type="entry name" value="Peptidase_S1_PA"/>
</dbReference>
<dbReference type="GO" id="GO:0005576">
    <property type="term" value="C:extracellular region"/>
    <property type="evidence" value="ECO:0007669"/>
    <property type="project" value="UniProtKB-SubCell"/>
</dbReference>
<dbReference type="InterPro" id="IPR001314">
    <property type="entry name" value="Peptidase_S1A"/>
</dbReference>
<dbReference type="FunFam" id="2.40.10.10:FF:000146">
    <property type="entry name" value="Serine protease 53"/>
    <property type="match status" value="1"/>
</dbReference>
<keyword evidence="6" id="KW-0720">Serine protease</keyword>
<dbReference type="PANTHER" id="PTHR24260:SF136">
    <property type="entry name" value="GH08193P-RELATED"/>
    <property type="match status" value="1"/>
</dbReference>
<sequence length="440" mass="49796">MMEVITILLFALTFIRNAASHDFRNSPLLTAYPCGVPDVMLWYDPSLPAREKNRYYVYINRIIPNNSLIRISFDEQVIISFNFRTELGKFVRYFIKDGNSIIMNAFREFQRLGLTVKGVVPGVMPYITTLLIGEENLCQKPTTGYLDSLIRDNWNRGPQLNCGRPKVIHSNTTKGKSSRTRKGDWPWHSAIYRSDETNKNYICSGTLISNRFILTAAHCVSSGEVPLLPELLTVVLGQFDLKKKNKKTVEKAVGKVIVHQKFIRQDLYNDIALLKLKGEVLYNSYIQPACLWYSNANKKLPSNLITGTVLRWGYNLKAQSSHQVRKTEIPIVPLTTCLFSNPDFYGTVIMYDIGKFCAGYPNKTSACNGDSGSAFLVLLPDLNESGQKTNTTGAYYVKGIVSLTVSKFDSPVCAANQYVVFTDVEEFRTWIDAYIEEEDI</sequence>
<dbReference type="InterPro" id="IPR001254">
    <property type="entry name" value="Trypsin_dom"/>
</dbReference>
<feature type="signal peptide" evidence="9">
    <location>
        <begin position="1"/>
        <end position="20"/>
    </location>
</feature>
<protein>
    <recommendedName>
        <fullName evidence="10">Peptidase S1 domain-containing protein</fullName>
    </recommendedName>
</protein>
<dbReference type="OrthoDB" id="6147874at2759"/>
<evidence type="ECO:0000256" key="5">
    <source>
        <dbReference type="ARBA" id="ARBA00022801"/>
    </source>
</evidence>
<evidence type="ECO:0000256" key="4">
    <source>
        <dbReference type="ARBA" id="ARBA00022729"/>
    </source>
</evidence>
<evidence type="ECO:0000259" key="10">
    <source>
        <dbReference type="SMART" id="SM00020"/>
    </source>
</evidence>
<evidence type="ECO:0000256" key="6">
    <source>
        <dbReference type="ARBA" id="ARBA00022825"/>
    </source>
</evidence>
<dbReference type="PRINTS" id="PR00722">
    <property type="entry name" value="CHYMOTRYPSIN"/>
</dbReference>
<dbReference type="GO" id="GO:0004252">
    <property type="term" value="F:serine-type endopeptidase activity"/>
    <property type="evidence" value="ECO:0007669"/>
    <property type="project" value="InterPro"/>
</dbReference>
<feature type="non-terminal residue" evidence="11">
    <location>
        <position position="440"/>
    </location>
</feature>
<evidence type="ECO:0000313" key="11">
    <source>
        <dbReference type="EMBL" id="CAH0715097.1"/>
    </source>
</evidence>
<dbReference type="PROSITE" id="PS00135">
    <property type="entry name" value="TRYPSIN_SER"/>
    <property type="match status" value="1"/>
</dbReference>
<name>A0A8J9UK27_9NEOP</name>
<dbReference type="EMBL" id="OV170230">
    <property type="protein sequence ID" value="CAH0715097.1"/>
    <property type="molecule type" value="Genomic_DNA"/>
</dbReference>
<keyword evidence="8" id="KW-1015">Disulfide bond</keyword>
<dbReference type="AlphaFoldDB" id="A0A8J9UK27"/>
<dbReference type="InterPro" id="IPR033116">
    <property type="entry name" value="TRYPSIN_SER"/>
</dbReference>
<dbReference type="InterPro" id="IPR043504">
    <property type="entry name" value="Peptidase_S1_PA_chymotrypsin"/>
</dbReference>
<dbReference type="PANTHER" id="PTHR24260">
    <property type="match status" value="1"/>
</dbReference>
<dbReference type="Pfam" id="PF00089">
    <property type="entry name" value="Trypsin"/>
    <property type="match status" value="1"/>
</dbReference>
<dbReference type="GO" id="GO:0006508">
    <property type="term" value="P:proteolysis"/>
    <property type="evidence" value="ECO:0007669"/>
    <property type="project" value="UniProtKB-KW"/>
</dbReference>
<evidence type="ECO:0000256" key="7">
    <source>
        <dbReference type="ARBA" id="ARBA00023145"/>
    </source>
</evidence>
<dbReference type="SUPFAM" id="SSF50494">
    <property type="entry name" value="Trypsin-like serine proteases"/>
    <property type="match status" value="1"/>
</dbReference>
<keyword evidence="2" id="KW-0964">Secreted</keyword>
<evidence type="ECO:0000256" key="1">
    <source>
        <dbReference type="ARBA" id="ARBA00004613"/>
    </source>
</evidence>
<keyword evidence="3" id="KW-0645">Protease</keyword>
<organism evidence="11 12">
    <name type="scientific">Brenthis ino</name>
    <name type="common">lesser marbled fritillary</name>
    <dbReference type="NCBI Taxonomy" id="405034"/>
    <lineage>
        <taxon>Eukaryota</taxon>
        <taxon>Metazoa</taxon>
        <taxon>Ecdysozoa</taxon>
        <taxon>Arthropoda</taxon>
        <taxon>Hexapoda</taxon>
        <taxon>Insecta</taxon>
        <taxon>Pterygota</taxon>
        <taxon>Neoptera</taxon>
        <taxon>Endopterygota</taxon>
        <taxon>Lepidoptera</taxon>
        <taxon>Glossata</taxon>
        <taxon>Ditrysia</taxon>
        <taxon>Papilionoidea</taxon>
        <taxon>Nymphalidae</taxon>
        <taxon>Heliconiinae</taxon>
        <taxon>Argynnini</taxon>
        <taxon>Brenthis</taxon>
    </lineage>
</organism>
<feature type="chain" id="PRO_5035468636" description="Peptidase S1 domain-containing protein" evidence="9">
    <location>
        <begin position="21"/>
        <end position="440"/>
    </location>
</feature>
<keyword evidence="4 9" id="KW-0732">Signal</keyword>
<comment type="subcellular location">
    <subcellularLocation>
        <location evidence="1">Secreted</location>
    </subcellularLocation>
</comment>
<keyword evidence="12" id="KW-1185">Reference proteome</keyword>
<dbReference type="CDD" id="cd00190">
    <property type="entry name" value="Tryp_SPc"/>
    <property type="match status" value="1"/>
</dbReference>
<evidence type="ECO:0000256" key="8">
    <source>
        <dbReference type="ARBA" id="ARBA00023157"/>
    </source>
</evidence>
<feature type="domain" description="Peptidase S1" evidence="10">
    <location>
        <begin position="166"/>
        <end position="431"/>
    </location>
</feature>